<keyword evidence="2" id="KW-1185">Reference proteome</keyword>
<accession>A0A432W5E7</accession>
<dbReference type="OrthoDB" id="5600394at2"/>
<dbReference type="InterPro" id="IPR014987">
    <property type="entry name" value="UPF_YfcL"/>
</dbReference>
<dbReference type="RefSeq" id="WP_126801897.1">
    <property type="nucleotide sequence ID" value="NZ_PIPL01000001.1"/>
</dbReference>
<comment type="caution">
    <text evidence="1">The sequence shown here is derived from an EMBL/GenBank/DDBJ whole genome shotgun (WGS) entry which is preliminary data.</text>
</comment>
<proteinExistence type="predicted"/>
<evidence type="ECO:0008006" key="3">
    <source>
        <dbReference type="Google" id="ProtNLM"/>
    </source>
</evidence>
<evidence type="ECO:0000313" key="2">
    <source>
        <dbReference type="Proteomes" id="UP000288293"/>
    </source>
</evidence>
<dbReference type="AlphaFoldDB" id="A0A432W5E7"/>
<dbReference type="EMBL" id="PIPL01000001">
    <property type="protein sequence ID" value="RUO25199.1"/>
    <property type="molecule type" value="Genomic_DNA"/>
</dbReference>
<name>A0A432W5E7_9GAMM</name>
<dbReference type="Proteomes" id="UP000288293">
    <property type="component" value="Unassembled WGS sequence"/>
</dbReference>
<protein>
    <recommendedName>
        <fullName evidence="3">YfcL family protein</fullName>
    </recommendedName>
</protein>
<organism evidence="1 2">
    <name type="scientific">Aliidiomarina minuta</name>
    <dbReference type="NCBI Taxonomy" id="880057"/>
    <lineage>
        <taxon>Bacteria</taxon>
        <taxon>Pseudomonadati</taxon>
        <taxon>Pseudomonadota</taxon>
        <taxon>Gammaproteobacteria</taxon>
        <taxon>Alteromonadales</taxon>
        <taxon>Idiomarinaceae</taxon>
        <taxon>Aliidiomarina</taxon>
    </lineage>
</organism>
<sequence length="96" mass="10549">MPSGNNLVELIDRLDPVFDEAIVDGNDDELFASGYLRGHFDLVAARLILAGESETEALWPALEQAIDNASHELTPADQTHVKNLYQKLQQRAATSS</sequence>
<dbReference type="Pfam" id="PF08891">
    <property type="entry name" value="YfcL"/>
    <property type="match status" value="1"/>
</dbReference>
<evidence type="ECO:0000313" key="1">
    <source>
        <dbReference type="EMBL" id="RUO25199.1"/>
    </source>
</evidence>
<gene>
    <name evidence="1" type="ORF">CWE09_00175</name>
</gene>
<reference evidence="1 2" key="1">
    <citation type="journal article" date="2011" name="Front. Microbiol.">
        <title>Genomic signatures of strain selection and enhancement in Bacillus atrophaeus var. globigii, a historical biowarfare simulant.</title>
        <authorList>
            <person name="Gibbons H.S."/>
            <person name="Broomall S.M."/>
            <person name="McNew L.A."/>
            <person name="Daligault H."/>
            <person name="Chapman C."/>
            <person name="Bruce D."/>
            <person name="Karavis M."/>
            <person name="Krepps M."/>
            <person name="McGregor P.A."/>
            <person name="Hong C."/>
            <person name="Park K.H."/>
            <person name="Akmal A."/>
            <person name="Feldman A."/>
            <person name="Lin J.S."/>
            <person name="Chang W.E."/>
            <person name="Higgs B.W."/>
            <person name="Demirev P."/>
            <person name="Lindquist J."/>
            <person name="Liem A."/>
            <person name="Fochler E."/>
            <person name="Read T.D."/>
            <person name="Tapia R."/>
            <person name="Johnson S."/>
            <person name="Bishop-Lilly K.A."/>
            <person name="Detter C."/>
            <person name="Han C."/>
            <person name="Sozhamannan S."/>
            <person name="Rosenzweig C.N."/>
            <person name="Skowronski E.W."/>
        </authorList>
    </citation>
    <scope>NUCLEOTIDE SEQUENCE [LARGE SCALE GENOMIC DNA]</scope>
    <source>
        <strain evidence="1 2">MLST1</strain>
    </source>
</reference>